<dbReference type="AlphaFoldDB" id="A0AAD6YXZ7"/>
<organism evidence="1 2">
    <name type="scientific">Mycena albidolilacea</name>
    <dbReference type="NCBI Taxonomy" id="1033008"/>
    <lineage>
        <taxon>Eukaryota</taxon>
        <taxon>Fungi</taxon>
        <taxon>Dikarya</taxon>
        <taxon>Basidiomycota</taxon>
        <taxon>Agaricomycotina</taxon>
        <taxon>Agaricomycetes</taxon>
        <taxon>Agaricomycetidae</taxon>
        <taxon>Agaricales</taxon>
        <taxon>Marasmiineae</taxon>
        <taxon>Mycenaceae</taxon>
        <taxon>Mycena</taxon>
    </lineage>
</organism>
<evidence type="ECO:0000313" key="2">
    <source>
        <dbReference type="Proteomes" id="UP001218218"/>
    </source>
</evidence>
<keyword evidence="2" id="KW-1185">Reference proteome</keyword>
<accession>A0AAD6YXZ7</accession>
<proteinExistence type="predicted"/>
<comment type="caution">
    <text evidence="1">The sequence shown here is derived from an EMBL/GenBank/DDBJ whole genome shotgun (WGS) entry which is preliminary data.</text>
</comment>
<dbReference type="EMBL" id="JARIHO010000140">
    <property type="protein sequence ID" value="KAJ7301242.1"/>
    <property type="molecule type" value="Genomic_DNA"/>
</dbReference>
<name>A0AAD6YXZ7_9AGAR</name>
<reference evidence="1" key="1">
    <citation type="submission" date="2023-03" db="EMBL/GenBank/DDBJ databases">
        <title>Massive genome expansion in bonnet fungi (Mycena s.s.) driven by repeated elements and novel gene families across ecological guilds.</title>
        <authorList>
            <consortium name="Lawrence Berkeley National Laboratory"/>
            <person name="Harder C.B."/>
            <person name="Miyauchi S."/>
            <person name="Viragh M."/>
            <person name="Kuo A."/>
            <person name="Thoen E."/>
            <person name="Andreopoulos B."/>
            <person name="Lu D."/>
            <person name="Skrede I."/>
            <person name="Drula E."/>
            <person name="Henrissat B."/>
            <person name="Morin E."/>
            <person name="Kohler A."/>
            <person name="Barry K."/>
            <person name="LaButti K."/>
            <person name="Morin E."/>
            <person name="Salamov A."/>
            <person name="Lipzen A."/>
            <person name="Mereny Z."/>
            <person name="Hegedus B."/>
            <person name="Baldrian P."/>
            <person name="Stursova M."/>
            <person name="Weitz H."/>
            <person name="Taylor A."/>
            <person name="Grigoriev I.V."/>
            <person name="Nagy L.G."/>
            <person name="Martin F."/>
            <person name="Kauserud H."/>
        </authorList>
    </citation>
    <scope>NUCLEOTIDE SEQUENCE</scope>
    <source>
        <strain evidence="1">CBHHK002</strain>
    </source>
</reference>
<protein>
    <submittedName>
        <fullName evidence="1">Uncharacterized protein</fullName>
    </submittedName>
</protein>
<gene>
    <name evidence="1" type="ORF">DFH08DRAFT_827722</name>
</gene>
<dbReference type="Proteomes" id="UP001218218">
    <property type="component" value="Unassembled WGS sequence"/>
</dbReference>
<evidence type="ECO:0000313" key="1">
    <source>
        <dbReference type="EMBL" id="KAJ7301242.1"/>
    </source>
</evidence>
<sequence>MDDNFASGASSPASSLLYSGETSSMLGYGSDIHKPHTAFDQWNYRGLRAPSTKMPIFECTSSRRKIAFSGYLAIKSAYHKLVTAVPSLIAATSNPFGLPVAAASGAGPGPSPFGQLKTPPAPLLKSDYPFVECSWPYNNCVVR</sequence>